<protein>
    <submittedName>
        <fullName evidence="2">Uncharacterized protein</fullName>
    </submittedName>
</protein>
<dbReference type="Proteomes" id="UP001221757">
    <property type="component" value="Unassembled WGS sequence"/>
</dbReference>
<feature type="compositionally biased region" description="Polar residues" evidence="1">
    <location>
        <begin position="30"/>
        <end position="51"/>
    </location>
</feature>
<dbReference type="AlphaFoldDB" id="A0AAD7GYI0"/>
<gene>
    <name evidence="2" type="ORF">B0H17DRAFT_1174310</name>
</gene>
<comment type="caution">
    <text evidence="2">The sequence shown here is derived from an EMBL/GenBank/DDBJ whole genome shotgun (WGS) entry which is preliminary data.</text>
</comment>
<reference evidence="2" key="1">
    <citation type="submission" date="2023-03" db="EMBL/GenBank/DDBJ databases">
        <title>Massive genome expansion in bonnet fungi (Mycena s.s.) driven by repeated elements and novel gene families across ecological guilds.</title>
        <authorList>
            <consortium name="Lawrence Berkeley National Laboratory"/>
            <person name="Harder C.B."/>
            <person name="Miyauchi S."/>
            <person name="Viragh M."/>
            <person name="Kuo A."/>
            <person name="Thoen E."/>
            <person name="Andreopoulos B."/>
            <person name="Lu D."/>
            <person name="Skrede I."/>
            <person name="Drula E."/>
            <person name="Henrissat B."/>
            <person name="Morin E."/>
            <person name="Kohler A."/>
            <person name="Barry K."/>
            <person name="LaButti K."/>
            <person name="Morin E."/>
            <person name="Salamov A."/>
            <person name="Lipzen A."/>
            <person name="Mereny Z."/>
            <person name="Hegedus B."/>
            <person name="Baldrian P."/>
            <person name="Stursova M."/>
            <person name="Weitz H."/>
            <person name="Taylor A."/>
            <person name="Grigoriev I.V."/>
            <person name="Nagy L.G."/>
            <person name="Martin F."/>
            <person name="Kauserud H."/>
        </authorList>
    </citation>
    <scope>NUCLEOTIDE SEQUENCE</scope>
    <source>
        <strain evidence="2">CBHHK067</strain>
    </source>
</reference>
<feature type="region of interest" description="Disordered" evidence="1">
    <location>
        <begin position="22"/>
        <end position="51"/>
    </location>
</feature>
<accession>A0AAD7GYI0</accession>
<evidence type="ECO:0000256" key="1">
    <source>
        <dbReference type="SAM" id="MobiDB-lite"/>
    </source>
</evidence>
<evidence type="ECO:0000313" key="2">
    <source>
        <dbReference type="EMBL" id="KAJ7708107.1"/>
    </source>
</evidence>
<sequence length="352" mass="39644">MSTYLRALRRATRSHELIRPCTYTRDHSTESSTEGAPQKPASTAVAQQTQRKVSTLKPSLITPADYIDISRKTKFSMEFPTSRSRVGIPYASKSVLAISYAGHRPPSSEGVHSLFPDHARGFLYYYSGSHAGPLEGSIRFRLTPDNSPSSFLSGQDLLTPSGFPWQILLAQVACRDNYAFIGDQLIRENLVIPEQLSRCRDVFSQKEQIYPQYTLFGLDSPFLVNFSSPVHLTIVGEQLHEVDMSSLFKNQTRGGKAYFPWTGSGIARLERSTLSEHAGRRVIHLRIIKILQPGTCTVDVRSYDGRVERPEEGQLFMVRFRDGPPKTWAYDIDKKFKLAAVLRVLWDSSPIV</sequence>
<proteinExistence type="predicted"/>
<organism evidence="2 3">
    <name type="scientific">Mycena rosella</name>
    <name type="common">Pink bonnet</name>
    <name type="synonym">Agaricus rosellus</name>
    <dbReference type="NCBI Taxonomy" id="1033263"/>
    <lineage>
        <taxon>Eukaryota</taxon>
        <taxon>Fungi</taxon>
        <taxon>Dikarya</taxon>
        <taxon>Basidiomycota</taxon>
        <taxon>Agaricomycotina</taxon>
        <taxon>Agaricomycetes</taxon>
        <taxon>Agaricomycetidae</taxon>
        <taxon>Agaricales</taxon>
        <taxon>Marasmiineae</taxon>
        <taxon>Mycenaceae</taxon>
        <taxon>Mycena</taxon>
    </lineage>
</organism>
<dbReference type="EMBL" id="JARKIE010000004">
    <property type="protein sequence ID" value="KAJ7708107.1"/>
    <property type="molecule type" value="Genomic_DNA"/>
</dbReference>
<keyword evidence="3" id="KW-1185">Reference proteome</keyword>
<evidence type="ECO:0000313" key="3">
    <source>
        <dbReference type="Proteomes" id="UP001221757"/>
    </source>
</evidence>
<name>A0AAD7GYI0_MYCRO</name>